<dbReference type="AlphaFoldDB" id="A0A1H5IVY9"/>
<dbReference type="InterPro" id="IPR011335">
    <property type="entry name" value="Restrct_endonuc-II-like"/>
</dbReference>
<organism evidence="2 3">
    <name type="scientific">Salinimicrobium catena</name>
    <dbReference type="NCBI Taxonomy" id="390640"/>
    <lineage>
        <taxon>Bacteria</taxon>
        <taxon>Pseudomonadati</taxon>
        <taxon>Bacteroidota</taxon>
        <taxon>Flavobacteriia</taxon>
        <taxon>Flavobacteriales</taxon>
        <taxon>Flavobacteriaceae</taxon>
        <taxon>Salinimicrobium</taxon>
    </lineage>
</organism>
<proteinExistence type="predicted"/>
<dbReference type="InterPro" id="IPR038726">
    <property type="entry name" value="PDDEXK_AddAB-type"/>
</dbReference>
<accession>A0A1H5IVY9</accession>
<keyword evidence="3" id="KW-1185">Reference proteome</keyword>
<dbReference type="InterPro" id="IPR027417">
    <property type="entry name" value="P-loop_NTPase"/>
</dbReference>
<protein>
    <submittedName>
        <fullName evidence="2">PD-(D/E)XK nuclease superfamily protein</fullName>
    </submittedName>
</protein>
<sequence length="918" mass="106071">MTAFIDQVLNELLARDTKISNCAFILPSKRAGSYLLHRLAGMVEKPVFSPRVLSIEDFAQEIAGLKSVDNITSLFEFYSAYKDCTPRDEVENFETYSAWGQTLLHDFNEIDRYLIDYRAFFGYLSDIQEVNHWSLQEDQTSLMKNYLSFWNKLPVYYEQLQKQLERKGLAYQGMVYRRASEKIEDFIINNSGKYVFVGFNALNSAEQLIFQRLLETGLGEVFWDVEKTFFEDKQHDVSHFMRQYAIEWEWYRGKPFGKLSSEFTLAKNIEMAGIPKNIGQAKYVGEILSSMNEEDLQSTAVVLGDESLLLPVLNSLPPNISEVNVTMGFALRNAPVALLFEHLLKIQAGHQEKWYYKDLTTIINHPLIKKVTGGGSNRLSEKIKKENLVYLSSETIFENASGFTLDLYRLCFQSWKNDPEIAVANLQELIYLLRTYLDKDKDKLTLEFLYQFHLLFNKLNNLLQEYTHVTTLKSLFIIFKDLVSLQTVDFKGKPFSGLQLMGVLESRVLDFKNVILLSVNEGVLPSGKSSNSFIPFDLKCAYNLPTYKEKDAVYAYHFYHLLQRAENVHLVYNTESGGLNAGEKSRFLLQLEMEQQKQHQISQFSVVPKVPAISKELKVIPKTPEMMAKIREVAKRGFSPSALTTYVRNPLDFYKQYILGIRESEEVEETVAYNTLGTVVHDTLEKFYEQWIGSEITEEGLKKAISETPSEISRQFLKHYTSEPLQNGKNLLIYEVAKRYVVNFLKSEIKTLEKGNSIRILQVENKLECSLPIEVLDFPVNLKGTVDRVDEFNGKMRIIDYKTGKVEQNKVEIVEWEDIHSDYDKYSKPFQVLMYAYLLHRERPITSAAEAGIISFKNLQSGFLKFYKKDKNGRGAFKDPDITPETLGAFREQLINLILEICDPQVPFQEKEMKQFAW</sequence>
<dbReference type="STRING" id="390640.SAMN04488034_101547"/>
<evidence type="ECO:0000313" key="3">
    <source>
        <dbReference type="Proteomes" id="UP000199448"/>
    </source>
</evidence>
<feature type="domain" description="PD-(D/E)XK endonuclease-like" evidence="1">
    <location>
        <begin position="638"/>
        <end position="911"/>
    </location>
</feature>
<dbReference type="Pfam" id="PF12705">
    <property type="entry name" value="PDDEXK_1"/>
    <property type="match status" value="1"/>
</dbReference>
<evidence type="ECO:0000259" key="1">
    <source>
        <dbReference type="Pfam" id="PF12705"/>
    </source>
</evidence>
<dbReference type="SUPFAM" id="SSF52980">
    <property type="entry name" value="Restriction endonuclease-like"/>
    <property type="match status" value="1"/>
</dbReference>
<dbReference type="RefSeq" id="WP_093111469.1">
    <property type="nucleotide sequence ID" value="NZ_FNGG01000001.1"/>
</dbReference>
<dbReference type="OrthoDB" id="9762792at2"/>
<gene>
    <name evidence="2" type="ORF">SAMN04488034_101547</name>
</gene>
<dbReference type="EMBL" id="FNUG01000001">
    <property type="protein sequence ID" value="SEE44443.1"/>
    <property type="molecule type" value="Genomic_DNA"/>
</dbReference>
<dbReference type="Gene3D" id="3.90.320.10">
    <property type="match status" value="1"/>
</dbReference>
<evidence type="ECO:0000313" key="2">
    <source>
        <dbReference type="EMBL" id="SEE44443.1"/>
    </source>
</evidence>
<dbReference type="InterPro" id="IPR011604">
    <property type="entry name" value="PDDEXK-like_dom_sf"/>
</dbReference>
<dbReference type="Proteomes" id="UP000199448">
    <property type="component" value="Unassembled WGS sequence"/>
</dbReference>
<dbReference type="SUPFAM" id="SSF52540">
    <property type="entry name" value="P-loop containing nucleoside triphosphate hydrolases"/>
    <property type="match status" value="1"/>
</dbReference>
<name>A0A1H5IVY9_9FLAO</name>
<reference evidence="2 3" key="1">
    <citation type="submission" date="2016-10" db="EMBL/GenBank/DDBJ databases">
        <authorList>
            <person name="de Groot N.N."/>
        </authorList>
    </citation>
    <scope>NUCLEOTIDE SEQUENCE [LARGE SCALE GENOMIC DNA]</scope>
    <source>
        <strain evidence="2 3">DSM 23553</strain>
    </source>
</reference>